<dbReference type="AlphaFoldDB" id="W0FRA3"/>
<accession>W0FRA3</accession>
<dbReference type="PROSITE" id="PS51257">
    <property type="entry name" value="PROKAR_LIPOPROTEIN"/>
    <property type="match status" value="1"/>
</dbReference>
<dbReference type="Pfam" id="PF18952">
    <property type="entry name" value="DUF5696"/>
    <property type="match status" value="1"/>
</dbReference>
<sequence length="862" mass="97146">MMKNAKKKIIRRLIIWLIALIALACLVVFVFVPIYSERDNSSGREPHLVFYEGDDKDVVIENDHLLLEMDAATTQFKITSKDTGKVWFSNPEGRDKDPIAHGVNSDLLSSTLNLTYTVSGSETELNNYRYSMVNRNFNIYKDNENTIRIEYAIGKIERTYFIPLAITTERYKELTGKMSGGDKKKVSSFYSLFDAKQLKKATNLDELKAMYPAIEEGNLYILKANTDTKSKEKIEGYFSKVGYDQEQYEIDMQNVEQKEENHGPYFNATMIIRLDGDQLVVEVPYNEIKYEGDYPLTYVSVLPMFGAAGTDQEGFIFIPEGSGGIIKYNNGKLSQNAYYANLYGWDYGMERTEAVSETENTFAVFGMGQPDGSFICTVEGASSYGGICADIAGRFNSFNTVYCKYNLIHYGQFKLSGRTNEQVLMYENTIPDDTIIQRYCFVDADNYVGMAEAYGDYLRSKPEFKQEQADPEVPIHVELVGAINKMVPVLGVPVDSVIPVTTFSEAQDIMNELLGDGVKHLSIRMTGWSNGGVRQKVLTGVNTVGQLGGDSALKKLITDAKGKGVSVYLDGISCFAYNSDLTEGFVPTLHAARFTTRELVKLYPYYIVNYQQMDDDDDLAYYLVKPRIADNYAKNLVDGVKKREATGVAFRDIGNLLSADYYKNDTVTREQVKEMNIGILQKAQDLDMKISIKKGNDYAIAYADLITDMNLTGRKYTIIDQAVPFYQIALHGLRNYTGEAINLSSDYRSAMLESAEYGAGLNFTFMKADTSILQDSAYSCYTAGSYDRWKEDARQMILRYQKEMSGLNSRRITGHEFITNDVHVTTYEDGTSVYVNYGRTDYKQGSLTIPARDYLVERGSAK</sequence>
<evidence type="ECO:0000313" key="1">
    <source>
        <dbReference type="EMBL" id="AHF25372.1"/>
    </source>
</evidence>
<reference evidence="1" key="1">
    <citation type="journal article" date="2013" name="PLoS ONE">
        <title>Metagenomic insights into the carbohydrate-active enzymes carried by the microorganisms adhering to solid digesta in the rumen of cows.</title>
        <authorList>
            <person name="Wang L."/>
            <person name="Hatem A."/>
            <person name="Catalyurek U.V."/>
            <person name="Morrison M."/>
            <person name="Yu Z."/>
        </authorList>
    </citation>
    <scope>NUCLEOTIDE SEQUENCE</scope>
</reference>
<organism evidence="1">
    <name type="scientific">uncultured bacterium Contig20b</name>
    <dbReference type="NCBI Taxonomy" id="1393534"/>
    <lineage>
        <taxon>Bacteria</taxon>
        <taxon>environmental samples</taxon>
    </lineage>
</organism>
<dbReference type="EMBL" id="KC246833">
    <property type="protein sequence ID" value="AHF25372.1"/>
    <property type="molecule type" value="Genomic_DNA"/>
</dbReference>
<proteinExistence type="predicted"/>
<protein>
    <submittedName>
        <fullName evidence="1">Uncharacterized protein</fullName>
    </submittedName>
</protein>
<dbReference type="InterPro" id="IPR043751">
    <property type="entry name" value="DUF5696"/>
</dbReference>
<name>W0FRA3_9BACT</name>